<dbReference type="InterPro" id="IPR013762">
    <property type="entry name" value="Integrase-like_cat_sf"/>
</dbReference>
<sequence length="352" mass="39727">MPLLGCTRPRSPQQGVPRLQEHFVRGLQISSDEVQTAESDRLVIGSSEGNPLDNEDDEDGLLAWWRTVEGWSEWNESKQFSEEDGERIKGLQAGSIKGYLSGIQFFHKLMFGTPSPGISNSQTSLLIRGIQRSRPTRNDPRLPITLDILTKCIHTLRTNYQPLSAARTLDAMFILAFFGFLRCSELTISSKFDPNTNPTISDLTILDNETISFLIKQSKTDQAKRGHVIYIFNLPSPIQPYQSVLEFLRLRNSQAKSPHEPLFLDEAKKPVTRFWFQKHLKSVLQSSGIPAEKFSSHSFRIGAATSAAQKGLSKQQIQTLGRWSSEAFQSYIRTNQSHIKEAHQTLIGRQAK</sequence>
<dbReference type="STRING" id="84645.A0A498MD84"/>
<evidence type="ECO:0000313" key="4">
    <source>
        <dbReference type="Proteomes" id="UP000290572"/>
    </source>
</evidence>
<evidence type="ECO:0000313" key="3">
    <source>
        <dbReference type="EMBL" id="RXN18931.1"/>
    </source>
</evidence>
<dbReference type="GO" id="GO:0006310">
    <property type="term" value="P:DNA recombination"/>
    <property type="evidence" value="ECO:0007669"/>
    <property type="project" value="UniProtKB-KW"/>
</dbReference>
<dbReference type="SUPFAM" id="SSF56349">
    <property type="entry name" value="DNA breaking-rejoining enzymes"/>
    <property type="match status" value="1"/>
</dbReference>
<dbReference type="PROSITE" id="PS51898">
    <property type="entry name" value="TYR_RECOMBINASE"/>
    <property type="match status" value="1"/>
</dbReference>
<comment type="caution">
    <text evidence="3">The sequence shown here is derived from an EMBL/GenBank/DDBJ whole genome shotgun (WGS) entry which is preliminary data.</text>
</comment>
<keyword evidence="1" id="KW-0233">DNA recombination</keyword>
<dbReference type="PANTHER" id="PTHR34605">
    <property type="entry name" value="PHAGE_INTEGRASE DOMAIN-CONTAINING PROTEIN"/>
    <property type="match status" value="1"/>
</dbReference>
<feature type="domain" description="Tyr recombinase" evidence="2">
    <location>
        <begin position="141"/>
        <end position="344"/>
    </location>
</feature>
<organism evidence="3 4">
    <name type="scientific">Labeo rohita</name>
    <name type="common">Indian major carp</name>
    <name type="synonym">Cyprinus rohita</name>
    <dbReference type="NCBI Taxonomy" id="84645"/>
    <lineage>
        <taxon>Eukaryota</taxon>
        <taxon>Metazoa</taxon>
        <taxon>Chordata</taxon>
        <taxon>Craniata</taxon>
        <taxon>Vertebrata</taxon>
        <taxon>Euteleostomi</taxon>
        <taxon>Actinopterygii</taxon>
        <taxon>Neopterygii</taxon>
        <taxon>Teleostei</taxon>
        <taxon>Ostariophysi</taxon>
        <taxon>Cypriniformes</taxon>
        <taxon>Cyprinidae</taxon>
        <taxon>Labeoninae</taxon>
        <taxon>Labeonini</taxon>
        <taxon>Labeo</taxon>
    </lineage>
</organism>
<name>A0A498MD84_LABRO</name>
<gene>
    <name evidence="3" type="ORF">ROHU_025936</name>
</gene>
<dbReference type="PANTHER" id="PTHR34605:SF3">
    <property type="entry name" value="P CELL-TYPE AGGLUTINATION PROTEIN MAP4-LIKE-RELATED"/>
    <property type="match status" value="1"/>
</dbReference>
<dbReference type="InterPro" id="IPR002104">
    <property type="entry name" value="Integrase_catalytic"/>
</dbReference>
<proteinExistence type="predicted"/>
<dbReference type="AlphaFoldDB" id="A0A498MD84"/>
<dbReference type="InterPro" id="IPR052925">
    <property type="entry name" value="Phage_Integrase-like_Recomb"/>
</dbReference>
<dbReference type="InterPro" id="IPR011010">
    <property type="entry name" value="DNA_brk_join_enz"/>
</dbReference>
<protein>
    <submittedName>
        <fullName evidence="3">Proline and serine-rich 1-like protein</fullName>
    </submittedName>
</protein>
<evidence type="ECO:0000256" key="1">
    <source>
        <dbReference type="ARBA" id="ARBA00023172"/>
    </source>
</evidence>
<reference evidence="3 4" key="1">
    <citation type="submission" date="2018-03" db="EMBL/GenBank/DDBJ databases">
        <title>Draft genome sequence of Rohu Carp (Labeo rohita).</title>
        <authorList>
            <person name="Das P."/>
            <person name="Kushwaha B."/>
            <person name="Joshi C.G."/>
            <person name="Kumar D."/>
            <person name="Nagpure N.S."/>
            <person name="Sahoo L."/>
            <person name="Das S.P."/>
            <person name="Bit A."/>
            <person name="Patnaik S."/>
            <person name="Meher P.K."/>
            <person name="Jayasankar P."/>
            <person name="Koringa P.G."/>
            <person name="Patel N.V."/>
            <person name="Hinsu A.T."/>
            <person name="Kumar R."/>
            <person name="Pandey M."/>
            <person name="Agarwal S."/>
            <person name="Srivastava S."/>
            <person name="Singh M."/>
            <person name="Iquebal M.A."/>
            <person name="Jaiswal S."/>
            <person name="Angadi U.B."/>
            <person name="Kumar N."/>
            <person name="Raza M."/>
            <person name="Shah T.M."/>
            <person name="Rai A."/>
            <person name="Jena J.K."/>
        </authorList>
    </citation>
    <scope>NUCLEOTIDE SEQUENCE [LARGE SCALE GENOMIC DNA]</scope>
    <source>
        <strain evidence="3">DASCIFA01</strain>
        <tissue evidence="3">Testis</tissue>
    </source>
</reference>
<dbReference type="GO" id="GO:0003677">
    <property type="term" value="F:DNA binding"/>
    <property type="evidence" value="ECO:0007669"/>
    <property type="project" value="InterPro"/>
</dbReference>
<dbReference type="Proteomes" id="UP000290572">
    <property type="component" value="Unassembled WGS sequence"/>
</dbReference>
<accession>A0A498MD84</accession>
<dbReference type="Pfam" id="PF00589">
    <property type="entry name" value="Phage_integrase"/>
    <property type="match status" value="1"/>
</dbReference>
<keyword evidence="4" id="KW-1185">Reference proteome</keyword>
<evidence type="ECO:0000259" key="2">
    <source>
        <dbReference type="PROSITE" id="PS51898"/>
    </source>
</evidence>
<dbReference type="EMBL" id="QBIY01012692">
    <property type="protein sequence ID" value="RXN18931.1"/>
    <property type="molecule type" value="Genomic_DNA"/>
</dbReference>
<dbReference type="GO" id="GO:0015074">
    <property type="term" value="P:DNA integration"/>
    <property type="evidence" value="ECO:0007669"/>
    <property type="project" value="InterPro"/>
</dbReference>
<dbReference type="Gene3D" id="1.10.443.10">
    <property type="entry name" value="Intergrase catalytic core"/>
    <property type="match status" value="1"/>
</dbReference>